<evidence type="ECO:0000313" key="2">
    <source>
        <dbReference type="EMBL" id="WWM70528.1"/>
    </source>
</evidence>
<dbReference type="PANTHER" id="PTHR43179:SF7">
    <property type="entry name" value="RHAMNOSYLTRANSFERASE WBBL"/>
    <property type="match status" value="1"/>
</dbReference>
<dbReference type="PANTHER" id="PTHR43179">
    <property type="entry name" value="RHAMNOSYLTRANSFERASE WBBL"/>
    <property type="match status" value="1"/>
</dbReference>
<dbReference type="Pfam" id="PF00535">
    <property type="entry name" value="Glycos_transf_2"/>
    <property type="match status" value="1"/>
</dbReference>
<dbReference type="EMBL" id="CP145607">
    <property type="protein sequence ID" value="WWM70528.1"/>
    <property type="molecule type" value="Genomic_DNA"/>
</dbReference>
<name>A0ABZ2G0B0_9SPHN</name>
<dbReference type="Proteomes" id="UP001382935">
    <property type="component" value="Chromosome"/>
</dbReference>
<dbReference type="CDD" id="cd04186">
    <property type="entry name" value="GT_2_like_c"/>
    <property type="match status" value="1"/>
</dbReference>
<evidence type="ECO:0000313" key="3">
    <source>
        <dbReference type="Proteomes" id="UP001382935"/>
    </source>
</evidence>
<reference evidence="2 3" key="1">
    <citation type="submission" date="2024-02" db="EMBL/GenBank/DDBJ databases">
        <title>Full genome sequence of Sphingomonas kaistensis.</title>
        <authorList>
            <person name="Poletto B.L."/>
            <person name="Silva G."/>
            <person name="Galante D."/>
            <person name="Campos K.R."/>
            <person name="Santos M.B.N."/>
            <person name="Sacchi C.T."/>
        </authorList>
    </citation>
    <scope>NUCLEOTIDE SEQUENCE [LARGE SCALE GENOMIC DNA]</scope>
    <source>
        <strain evidence="2 3">MA4R</strain>
    </source>
</reference>
<proteinExistence type="predicted"/>
<feature type="domain" description="Glycosyltransferase 2-like" evidence="1">
    <location>
        <begin position="198"/>
        <end position="325"/>
    </location>
</feature>
<protein>
    <submittedName>
        <fullName evidence="2">Glycosyltransferase family 2 protein</fullName>
    </submittedName>
</protein>
<keyword evidence="3" id="KW-1185">Reference proteome</keyword>
<sequence length="466" mass="51112">MRDVLCVIDCRTGDGDVAATLRSVAAVGWEAVLLGCKSPPYSDSGSIREAEELADCLAADEKRWLCALSPGDLLSSRAAEAYGAFGRGRHEATVLYGDDDLTDSRGRRHSPHFKPDWNAELFAHHDYLSGSCLLRVGRGDLADLPKEGWEKALLTRLLRSGEAPAHVSQITHHRRARPAATVPIERLQFATAKRPKVSIIIPTRDQADLLSMCLEGVRAVDYGEVEITIVDNGSEAADALALLREAEQHGANVLRLPGPFNFSALNNQAVSRTTGDLICFLNNDVEMPATDWLETLAVQAMRTDVGAVGPRLLYPDGTIQHAGVVIGMGEAAGHAHRGEQPDGPGYFDRARLPQYVSAVTAACLVVSRAKFDAVGMFDEKAFPVAFNDVDLCLKLNQRGWQSLYEPRATLVHHESKSRGQDRDAEGRVRFARELTALQARWLTDKVRDPFHHRHLSRATTSFILDL</sequence>
<dbReference type="SUPFAM" id="SSF53448">
    <property type="entry name" value="Nucleotide-diphospho-sugar transferases"/>
    <property type="match status" value="1"/>
</dbReference>
<dbReference type="Gene3D" id="3.90.550.10">
    <property type="entry name" value="Spore Coat Polysaccharide Biosynthesis Protein SpsA, Chain A"/>
    <property type="match status" value="1"/>
</dbReference>
<accession>A0ABZ2G0B0</accession>
<gene>
    <name evidence="2" type="ORF">V6R86_07535</name>
</gene>
<dbReference type="RefSeq" id="WP_338503355.1">
    <property type="nucleotide sequence ID" value="NZ_CP145607.1"/>
</dbReference>
<dbReference type="InterPro" id="IPR029044">
    <property type="entry name" value="Nucleotide-diphossugar_trans"/>
</dbReference>
<dbReference type="InterPro" id="IPR001173">
    <property type="entry name" value="Glyco_trans_2-like"/>
</dbReference>
<evidence type="ECO:0000259" key="1">
    <source>
        <dbReference type="Pfam" id="PF00535"/>
    </source>
</evidence>
<organism evidence="2 3">
    <name type="scientific">Sphingomonas kaistensis</name>
    <dbReference type="NCBI Taxonomy" id="298708"/>
    <lineage>
        <taxon>Bacteria</taxon>
        <taxon>Pseudomonadati</taxon>
        <taxon>Pseudomonadota</taxon>
        <taxon>Alphaproteobacteria</taxon>
        <taxon>Sphingomonadales</taxon>
        <taxon>Sphingomonadaceae</taxon>
        <taxon>Sphingomonas</taxon>
    </lineage>
</organism>